<dbReference type="PANTHER" id="PTHR36152:SF1">
    <property type="entry name" value="UBIQUITIN-LIKE DOMAIN-CONTAINING PROTEIN"/>
    <property type="match status" value="1"/>
</dbReference>
<dbReference type="Pfam" id="PF05638">
    <property type="entry name" value="T6SS_HCP"/>
    <property type="match status" value="1"/>
</dbReference>
<dbReference type="NCBIfam" id="TIGR02595">
    <property type="entry name" value="PEP_CTERM"/>
    <property type="match status" value="1"/>
</dbReference>
<dbReference type="EMBL" id="JBIGIB010000003">
    <property type="protein sequence ID" value="MFG6467487.1"/>
    <property type="molecule type" value="Genomic_DNA"/>
</dbReference>
<evidence type="ECO:0000313" key="3">
    <source>
        <dbReference type="Proteomes" id="UP001606303"/>
    </source>
</evidence>
<evidence type="ECO:0000313" key="2">
    <source>
        <dbReference type="EMBL" id="MFG6467487.1"/>
    </source>
</evidence>
<reference evidence="2 3" key="1">
    <citation type="submission" date="2024-08" db="EMBL/GenBank/DDBJ databases">
        <authorList>
            <person name="Lu H."/>
        </authorList>
    </citation>
    <scope>NUCLEOTIDE SEQUENCE [LARGE SCALE GENOMIC DNA]</scope>
    <source>
        <strain evidence="2 3">BYS87W</strain>
    </source>
</reference>
<gene>
    <name evidence="2" type="ORF">ACG01O_12760</name>
</gene>
<dbReference type="InterPro" id="IPR008514">
    <property type="entry name" value="T6SS_Hcp"/>
</dbReference>
<proteinExistence type="predicted"/>
<dbReference type="InterPro" id="IPR013424">
    <property type="entry name" value="Ice-binding_C"/>
</dbReference>
<protein>
    <submittedName>
        <fullName evidence="2">Hcp family type VI secretion system effector</fullName>
    </submittedName>
</protein>
<comment type="caution">
    <text evidence="2">The sequence shown here is derived from an EMBL/GenBank/DDBJ whole genome shotgun (WGS) entry which is preliminary data.</text>
</comment>
<dbReference type="InterPro" id="IPR053165">
    <property type="entry name" value="HSI-I_assembly_Hcp1"/>
</dbReference>
<dbReference type="Gene3D" id="2.30.110.20">
    <property type="entry name" value="Hcp1-like"/>
    <property type="match status" value="1"/>
</dbReference>
<feature type="domain" description="Ice-binding protein C-terminal" evidence="1">
    <location>
        <begin position="215"/>
        <end position="240"/>
    </location>
</feature>
<dbReference type="RefSeq" id="WP_394385110.1">
    <property type="nucleotide sequence ID" value="NZ_JBIGIB010000003.1"/>
</dbReference>
<sequence>MKTSNLLRYLRLALFVLGVVGGHLAHAAGSPSYFLTIAGLTGDSRDASHKGAIDLESFSWGVQRSVGTGGAPGKASFNDFAWTQFADSTTPPLFVNLATGRILSTVTLDVTATFGGGSPESFFQLIFTNTAATMLKMGGSTGQGIDVNAAMTSGETVKLRYRAADSKGTLKNWVEGSFSIKNNTANAVFEGDPTVLTGLFASGGLINIAPGAVAAVPEPASATLLLAGLAAVGALNLRRRRG</sequence>
<dbReference type="PANTHER" id="PTHR36152">
    <property type="entry name" value="CYTOPLASMIC PROTEIN-RELATED"/>
    <property type="match status" value="1"/>
</dbReference>
<dbReference type="Pfam" id="PF07589">
    <property type="entry name" value="PEP-CTERM"/>
    <property type="match status" value="1"/>
</dbReference>
<organism evidence="2 3">
    <name type="scientific">Pelomonas baiyunensis</name>
    <dbReference type="NCBI Taxonomy" id="3299026"/>
    <lineage>
        <taxon>Bacteria</taxon>
        <taxon>Pseudomonadati</taxon>
        <taxon>Pseudomonadota</taxon>
        <taxon>Betaproteobacteria</taxon>
        <taxon>Burkholderiales</taxon>
        <taxon>Sphaerotilaceae</taxon>
        <taxon>Roseateles</taxon>
    </lineage>
</organism>
<dbReference type="InterPro" id="IPR036624">
    <property type="entry name" value="Hcp1-lik_sf"/>
</dbReference>
<keyword evidence="3" id="KW-1185">Reference proteome</keyword>
<dbReference type="Proteomes" id="UP001606303">
    <property type="component" value="Unassembled WGS sequence"/>
</dbReference>
<evidence type="ECO:0000259" key="1">
    <source>
        <dbReference type="Pfam" id="PF07589"/>
    </source>
</evidence>
<name>A0ABW7GZR5_9BURK</name>
<dbReference type="SUPFAM" id="SSF141452">
    <property type="entry name" value="Hcp1-like"/>
    <property type="match status" value="1"/>
</dbReference>
<accession>A0ABW7GZR5</accession>